<keyword evidence="3 4" id="KW-0597">Phosphoprotein</keyword>
<dbReference type="InterPro" id="IPR036097">
    <property type="entry name" value="HisK_dim/P_sf"/>
</dbReference>
<dbReference type="Gene3D" id="3.30.565.10">
    <property type="entry name" value="Histidine kinase-like ATPase, C-terminal domain"/>
    <property type="match status" value="1"/>
</dbReference>
<evidence type="ECO:0000313" key="7">
    <source>
        <dbReference type="EMBL" id="MBO1076034.1"/>
    </source>
</evidence>
<comment type="catalytic activity">
    <reaction evidence="1">
        <text>ATP + protein L-histidine = ADP + protein N-phospho-L-histidine.</text>
        <dbReference type="EC" id="2.7.13.3"/>
    </reaction>
</comment>
<dbReference type="EC" id="2.7.13.3" evidence="2"/>
<dbReference type="InterPro" id="IPR011006">
    <property type="entry name" value="CheY-like_superfamily"/>
</dbReference>
<dbReference type="SMART" id="SM00387">
    <property type="entry name" value="HATPase_c"/>
    <property type="match status" value="1"/>
</dbReference>
<feature type="modified residue" description="4-aspartylphosphate" evidence="4">
    <location>
        <position position="512"/>
    </location>
</feature>
<feature type="domain" description="Response regulatory" evidence="6">
    <location>
        <begin position="462"/>
        <end position="578"/>
    </location>
</feature>
<dbReference type="CDD" id="cd18161">
    <property type="entry name" value="REC_hyHK_blue-like"/>
    <property type="match status" value="1"/>
</dbReference>
<dbReference type="Pfam" id="PF02518">
    <property type="entry name" value="HATPase_c"/>
    <property type="match status" value="1"/>
</dbReference>
<dbReference type="InterPro" id="IPR003594">
    <property type="entry name" value="HATPase_dom"/>
</dbReference>
<organism evidence="7 8">
    <name type="scientific">Roseomonas marmotae</name>
    <dbReference type="NCBI Taxonomy" id="2768161"/>
    <lineage>
        <taxon>Bacteria</taxon>
        <taxon>Pseudomonadati</taxon>
        <taxon>Pseudomonadota</taxon>
        <taxon>Alphaproteobacteria</taxon>
        <taxon>Acetobacterales</taxon>
        <taxon>Roseomonadaceae</taxon>
        <taxon>Roseomonas</taxon>
    </lineage>
</organism>
<dbReference type="SUPFAM" id="SSF55874">
    <property type="entry name" value="ATPase domain of HSP90 chaperone/DNA topoisomerase II/histidine kinase"/>
    <property type="match status" value="1"/>
</dbReference>
<gene>
    <name evidence="7" type="ORF">IAI60_15560</name>
</gene>
<protein>
    <recommendedName>
        <fullName evidence="2">histidine kinase</fullName>
        <ecNumber evidence="2">2.7.13.3</ecNumber>
    </recommendedName>
</protein>
<dbReference type="Gene3D" id="3.40.50.2300">
    <property type="match status" value="1"/>
</dbReference>
<keyword evidence="8" id="KW-1185">Reference proteome</keyword>
<dbReference type="InterPro" id="IPR001789">
    <property type="entry name" value="Sig_transdc_resp-reg_receiver"/>
</dbReference>
<evidence type="ECO:0000256" key="4">
    <source>
        <dbReference type="PROSITE-ProRule" id="PRU00169"/>
    </source>
</evidence>
<dbReference type="InterPro" id="IPR004358">
    <property type="entry name" value="Sig_transdc_His_kin-like_C"/>
</dbReference>
<dbReference type="SMART" id="SM00448">
    <property type="entry name" value="REC"/>
    <property type="match status" value="1"/>
</dbReference>
<dbReference type="InterPro" id="IPR036890">
    <property type="entry name" value="HATPase_C_sf"/>
</dbReference>
<dbReference type="PROSITE" id="PS50110">
    <property type="entry name" value="RESPONSE_REGULATORY"/>
    <property type="match status" value="1"/>
</dbReference>
<evidence type="ECO:0000256" key="3">
    <source>
        <dbReference type="ARBA" id="ARBA00022553"/>
    </source>
</evidence>
<comment type="caution">
    <text evidence="7">The sequence shown here is derived from an EMBL/GenBank/DDBJ whole genome shotgun (WGS) entry which is preliminary data.</text>
</comment>
<dbReference type="PRINTS" id="PR00344">
    <property type="entry name" value="BCTRLSENSOR"/>
</dbReference>
<sequence length="581" mass="62893">MPARPSHCWRSVHRVPDQLRAPHPGPVLILTPTGRDAGGAARLLGDEGIDSIIHPSLGSLQDALDDRAGLVLMADEALFRADLTKLTRRIAEQPPWSDLPFIILTRTGIAARRKLAEMKLPDRLGNLLFLERPLNAMSLISAVRTALRARQRQRQVREYLAERVGAAERVATLLDARVQERTAALKAAEEERHRIATALAQSQKMEAVGQLTGGLAHDFNNMLAGVIGSLDLLQIRLAQGRTEQLDRYIGMARMGAERAAALTHRLLAFSRRQTLEPKPTDLNHLIHGMIELIRSTIGPEIEIVTDLHDALWPTLCDPHQLENALLNLCINARDAMPAGGRLVIGTGHASLTSADTGASHENGPGDYATLCVSDTGTGMSPEVIARAFDPFFTTKPLGQGTGLGLSMIYGFIQQSGGHIRIDSRPERGTRVTLQLPRYHGTVDAALGGDGARIREDVAARGSVLVVDDEPAVRMLVAEVLADLGYHTLEAHDGPSGLRALRASGRVDLLVTDVGMPGGMNGRHLADAARVEQPDLRILFITGYAENALIGSDRLEQGMHVLTKPFSMEALTTRIRAITMAG</sequence>
<evidence type="ECO:0000259" key="6">
    <source>
        <dbReference type="PROSITE" id="PS50110"/>
    </source>
</evidence>
<evidence type="ECO:0000256" key="2">
    <source>
        <dbReference type="ARBA" id="ARBA00012438"/>
    </source>
</evidence>
<dbReference type="PANTHER" id="PTHR43065:SF42">
    <property type="entry name" value="TWO-COMPONENT SENSOR PPRA"/>
    <property type="match status" value="1"/>
</dbReference>
<reference evidence="7 8" key="1">
    <citation type="submission" date="2020-09" db="EMBL/GenBank/DDBJ databases">
        <title>Roseomonas.</title>
        <authorList>
            <person name="Zhu W."/>
        </authorList>
    </citation>
    <scope>NUCLEOTIDE SEQUENCE [LARGE SCALE GENOMIC DNA]</scope>
    <source>
        <strain evidence="7 8">1311</strain>
    </source>
</reference>
<dbReference type="Pfam" id="PF00072">
    <property type="entry name" value="Response_reg"/>
    <property type="match status" value="1"/>
</dbReference>
<dbReference type="SMART" id="SM00388">
    <property type="entry name" value="HisKA"/>
    <property type="match status" value="1"/>
</dbReference>
<dbReference type="SUPFAM" id="SSF47384">
    <property type="entry name" value="Homodimeric domain of signal transducing histidine kinase"/>
    <property type="match status" value="1"/>
</dbReference>
<dbReference type="CDD" id="cd00082">
    <property type="entry name" value="HisKA"/>
    <property type="match status" value="1"/>
</dbReference>
<evidence type="ECO:0000313" key="8">
    <source>
        <dbReference type="Proteomes" id="UP001518990"/>
    </source>
</evidence>
<evidence type="ECO:0000259" key="5">
    <source>
        <dbReference type="PROSITE" id="PS50109"/>
    </source>
</evidence>
<dbReference type="SUPFAM" id="SSF52172">
    <property type="entry name" value="CheY-like"/>
    <property type="match status" value="2"/>
</dbReference>
<dbReference type="Pfam" id="PF00512">
    <property type="entry name" value="HisKA"/>
    <property type="match status" value="1"/>
</dbReference>
<evidence type="ECO:0000256" key="1">
    <source>
        <dbReference type="ARBA" id="ARBA00000085"/>
    </source>
</evidence>
<feature type="domain" description="Histidine kinase" evidence="5">
    <location>
        <begin position="214"/>
        <end position="439"/>
    </location>
</feature>
<dbReference type="PROSITE" id="PS50109">
    <property type="entry name" value="HIS_KIN"/>
    <property type="match status" value="1"/>
</dbReference>
<proteinExistence type="predicted"/>
<name>A0ABS3KEY8_9PROT</name>
<dbReference type="PANTHER" id="PTHR43065">
    <property type="entry name" value="SENSOR HISTIDINE KINASE"/>
    <property type="match status" value="1"/>
</dbReference>
<dbReference type="Gene3D" id="1.10.287.130">
    <property type="match status" value="1"/>
</dbReference>
<dbReference type="InterPro" id="IPR005467">
    <property type="entry name" value="His_kinase_dom"/>
</dbReference>
<accession>A0ABS3KEY8</accession>
<dbReference type="Proteomes" id="UP001518990">
    <property type="component" value="Unassembled WGS sequence"/>
</dbReference>
<dbReference type="InterPro" id="IPR003661">
    <property type="entry name" value="HisK_dim/P_dom"/>
</dbReference>
<dbReference type="EMBL" id="JACTNF010000016">
    <property type="protein sequence ID" value="MBO1076034.1"/>
    <property type="molecule type" value="Genomic_DNA"/>
</dbReference>